<dbReference type="GO" id="GO:0044732">
    <property type="term" value="C:mitotic spindle pole body"/>
    <property type="evidence" value="ECO:0007669"/>
    <property type="project" value="TreeGrafter"/>
</dbReference>
<feature type="region of interest" description="Disordered" evidence="1">
    <location>
        <begin position="536"/>
        <end position="555"/>
    </location>
</feature>
<feature type="region of interest" description="Disordered" evidence="1">
    <location>
        <begin position="313"/>
        <end position="332"/>
    </location>
</feature>
<feature type="region of interest" description="Disordered" evidence="1">
    <location>
        <begin position="204"/>
        <end position="229"/>
    </location>
</feature>
<feature type="region of interest" description="Disordered" evidence="1">
    <location>
        <begin position="351"/>
        <end position="417"/>
    </location>
</feature>
<dbReference type="Proteomes" id="UP000799439">
    <property type="component" value="Unassembled WGS sequence"/>
</dbReference>
<evidence type="ECO:0000256" key="1">
    <source>
        <dbReference type="SAM" id="MobiDB-lite"/>
    </source>
</evidence>
<feature type="region of interest" description="Disordered" evidence="1">
    <location>
        <begin position="697"/>
        <end position="746"/>
    </location>
</feature>
<accession>A0A9P4MK78</accession>
<dbReference type="EMBL" id="ML996082">
    <property type="protein sequence ID" value="KAF2155998.1"/>
    <property type="molecule type" value="Genomic_DNA"/>
</dbReference>
<feature type="region of interest" description="Disordered" evidence="1">
    <location>
        <begin position="112"/>
        <end position="183"/>
    </location>
</feature>
<protein>
    <recommendedName>
        <fullName evidence="4">Cytokinesis regulator</fullName>
    </recommendedName>
</protein>
<comment type="caution">
    <text evidence="2">The sequence shown here is derived from an EMBL/GenBank/DDBJ whole genome shotgun (WGS) entry which is preliminary data.</text>
</comment>
<evidence type="ECO:0000313" key="2">
    <source>
        <dbReference type="EMBL" id="KAF2155998.1"/>
    </source>
</evidence>
<dbReference type="GO" id="GO:0031578">
    <property type="term" value="P:mitotic spindle orientation checkpoint signaling"/>
    <property type="evidence" value="ECO:0007669"/>
    <property type="project" value="TreeGrafter"/>
</dbReference>
<reference evidence="2" key="1">
    <citation type="journal article" date="2020" name="Stud. Mycol.">
        <title>101 Dothideomycetes genomes: a test case for predicting lifestyles and emergence of pathogens.</title>
        <authorList>
            <person name="Haridas S."/>
            <person name="Albert R."/>
            <person name="Binder M."/>
            <person name="Bloem J."/>
            <person name="Labutti K."/>
            <person name="Salamov A."/>
            <person name="Andreopoulos B."/>
            <person name="Baker S."/>
            <person name="Barry K."/>
            <person name="Bills G."/>
            <person name="Bluhm B."/>
            <person name="Cannon C."/>
            <person name="Castanera R."/>
            <person name="Culley D."/>
            <person name="Daum C."/>
            <person name="Ezra D."/>
            <person name="Gonzalez J."/>
            <person name="Henrissat B."/>
            <person name="Kuo A."/>
            <person name="Liang C."/>
            <person name="Lipzen A."/>
            <person name="Lutzoni F."/>
            <person name="Magnuson J."/>
            <person name="Mondo S."/>
            <person name="Nolan M."/>
            <person name="Ohm R."/>
            <person name="Pangilinan J."/>
            <person name="Park H.-J."/>
            <person name="Ramirez L."/>
            <person name="Alfaro M."/>
            <person name="Sun H."/>
            <person name="Tritt A."/>
            <person name="Yoshinaga Y."/>
            <person name="Zwiers L.-H."/>
            <person name="Turgeon B."/>
            <person name="Goodwin S."/>
            <person name="Spatafora J."/>
            <person name="Crous P."/>
            <person name="Grigoriev I."/>
        </authorList>
    </citation>
    <scope>NUCLEOTIDE SEQUENCE</scope>
    <source>
        <strain evidence="2">CBS 260.36</strain>
    </source>
</reference>
<gene>
    <name evidence="2" type="ORF">K461DRAFT_310555</name>
</gene>
<feature type="region of interest" description="Disordered" evidence="1">
    <location>
        <begin position="629"/>
        <end position="657"/>
    </location>
</feature>
<feature type="compositionally biased region" description="Pro residues" evidence="1">
    <location>
        <begin position="648"/>
        <end position="657"/>
    </location>
</feature>
<feature type="region of interest" description="Disordered" evidence="1">
    <location>
        <begin position="478"/>
        <end position="514"/>
    </location>
</feature>
<dbReference type="InterPro" id="IPR034586">
    <property type="entry name" value="Bfa1/Byr4"/>
</dbReference>
<feature type="compositionally biased region" description="Polar residues" evidence="1">
    <location>
        <begin position="160"/>
        <end position="177"/>
    </location>
</feature>
<evidence type="ECO:0008006" key="4">
    <source>
        <dbReference type="Google" id="ProtNLM"/>
    </source>
</evidence>
<dbReference type="OrthoDB" id="19159at2759"/>
<sequence>MTVAVESWDDDADFQGDLFAHSVSTVQTSLSSRLSVNSESNIGDEDWQVQVTPNDDTSTTHAIQSAKRAGVPIPTNVPASALVGGSIKRLGKKNSRQRLDDEWGEDLDIPSVGGLTLKPRKIEPLPTTIDDDNEDRDDFDEWADGSLGISFAGTRKQGRNRSSSTSAMSPSLGSQTAESEEDELRGLELPDGTFDLKAMLHKRQANEAAKSTDFPDQIEQPQAQTPKSPKFLQETDDFFDDLEVDGGDVFDPKKLTLHKNIKQKPSRAPLPIPTRMPTTTLTFTDKPAATRIPRPVPSTKPNTSRLEPVMEPGATSVTRHRLHPTTTSAQLLRSKRSMPVMKSNYAISSKPSAPFIPPGTHTQSHHVAAKGSAYSLRRDSDPNRGLSPPPRSFSRLSNAYVPDTPSRTSRRTDFAPKDLAREAAAKRTLTKPQKKRFFGDGTELESFDDLPTSATKESKFLKQPSTRTAPKTMRNIPSRLDLRDHGTGSKSALPDRMMTPLPGPQTPKSPVKVFQENNNTPRYLRDTAASRIARESRLANATTSSRPRSEGPLMPVSTNWKAQIAARSPHTSPSAARNKGRRIQPGLIKPGDANITKSEKGMTYNPITHRWEGNENSLNVFDFPPPLSTPTPLSHQRSHSYLGHHDPNPAPIPSPPRPALIAPMSTNSTQNIQVVGGMVFDPVRMCWLKFKPEQPQSTVAARHSPQIDEDDDDPFAGIDDLKENAPSALAGSTSTSFGPSKSTGGGLANEEWLVGEEFDLGPEFIRRQKEEEIIWRRRCEAWFTGFDDGPRRESTSWRWRIREIAGTPR</sequence>
<organism evidence="2 3">
    <name type="scientific">Myriangium duriaei CBS 260.36</name>
    <dbReference type="NCBI Taxonomy" id="1168546"/>
    <lineage>
        <taxon>Eukaryota</taxon>
        <taxon>Fungi</taxon>
        <taxon>Dikarya</taxon>
        <taxon>Ascomycota</taxon>
        <taxon>Pezizomycotina</taxon>
        <taxon>Dothideomycetes</taxon>
        <taxon>Dothideomycetidae</taxon>
        <taxon>Myriangiales</taxon>
        <taxon>Myriangiaceae</taxon>
        <taxon>Myriangium</taxon>
    </lineage>
</organism>
<name>A0A9P4MK78_9PEZI</name>
<proteinExistence type="predicted"/>
<feature type="compositionally biased region" description="Acidic residues" evidence="1">
    <location>
        <begin position="129"/>
        <end position="143"/>
    </location>
</feature>
<dbReference type="GO" id="GO:0005096">
    <property type="term" value="F:GTPase activator activity"/>
    <property type="evidence" value="ECO:0007669"/>
    <property type="project" value="InterPro"/>
</dbReference>
<dbReference type="GO" id="GO:1990334">
    <property type="term" value="C:Bfa1-Bub2 complex"/>
    <property type="evidence" value="ECO:0007669"/>
    <property type="project" value="InterPro"/>
</dbReference>
<dbReference type="PANTHER" id="PTHR35140">
    <property type="entry name" value="MITOTIC CHECK POINT PROTEIN BFA1"/>
    <property type="match status" value="1"/>
</dbReference>
<evidence type="ECO:0000313" key="3">
    <source>
        <dbReference type="Proteomes" id="UP000799439"/>
    </source>
</evidence>
<feature type="region of interest" description="Disordered" evidence="1">
    <location>
        <begin position="563"/>
        <end position="599"/>
    </location>
</feature>
<dbReference type="AlphaFoldDB" id="A0A9P4MK78"/>
<dbReference type="PANTHER" id="PTHR35140:SF1">
    <property type="entry name" value="MITOTIC CHECK POINT PROTEIN BFA1"/>
    <property type="match status" value="1"/>
</dbReference>
<feature type="compositionally biased region" description="Polar residues" evidence="1">
    <location>
        <begin position="730"/>
        <end position="742"/>
    </location>
</feature>
<keyword evidence="3" id="KW-1185">Reference proteome</keyword>
<feature type="region of interest" description="Disordered" evidence="1">
    <location>
        <begin position="289"/>
        <end position="308"/>
    </location>
</feature>